<dbReference type="PROSITE" id="PS51170">
    <property type="entry name" value="CW"/>
    <property type="match status" value="7"/>
</dbReference>
<evidence type="ECO:0000313" key="4">
    <source>
        <dbReference type="EMBL" id="AGF59142.1"/>
    </source>
</evidence>
<dbReference type="STRING" id="36745.CLSAP_51440"/>
<dbReference type="eggNOG" id="COG5263">
    <property type="taxonomic scope" value="Bacteria"/>
</dbReference>
<evidence type="ECO:0000256" key="2">
    <source>
        <dbReference type="PROSITE-ProRule" id="PRU00591"/>
    </source>
</evidence>
<dbReference type="Gene3D" id="2.60.40.10">
    <property type="entry name" value="Immunoglobulins"/>
    <property type="match status" value="1"/>
</dbReference>
<evidence type="ECO:0000259" key="3">
    <source>
        <dbReference type="Pfam" id="PF12733"/>
    </source>
</evidence>
<feature type="repeat" description="Cell wall-binding" evidence="2">
    <location>
        <begin position="605"/>
        <end position="624"/>
    </location>
</feature>
<dbReference type="Pfam" id="PF12733">
    <property type="entry name" value="Cadherin-like"/>
    <property type="match status" value="3"/>
</dbReference>
<feature type="repeat" description="Cell wall-binding" evidence="2">
    <location>
        <begin position="666"/>
        <end position="685"/>
    </location>
</feature>
<organism evidence="4 5">
    <name type="scientific">Clostridium saccharoperbutylacetonicum N1-4(HMT)</name>
    <dbReference type="NCBI Taxonomy" id="931276"/>
    <lineage>
        <taxon>Bacteria</taxon>
        <taxon>Bacillati</taxon>
        <taxon>Bacillota</taxon>
        <taxon>Clostridia</taxon>
        <taxon>Eubacteriales</taxon>
        <taxon>Clostridiaceae</taxon>
        <taxon>Clostridium</taxon>
    </lineage>
</organism>
<dbReference type="Pfam" id="PF19127">
    <property type="entry name" value="Choline_bind_3"/>
    <property type="match status" value="2"/>
</dbReference>
<feature type="repeat" description="Cell wall-binding" evidence="2">
    <location>
        <begin position="706"/>
        <end position="725"/>
    </location>
</feature>
<evidence type="ECO:0000313" key="5">
    <source>
        <dbReference type="Proteomes" id="UP000011728"/>
    </source>
</evidence>
<feature type="domain" description="Cadherin-like beta-sandwich-like" evidence="3">
    <location>
        <begin position="450"/>
        <end position="538"/>
    </location>
</feature>
<dbReference type="InterPro" id="IPR025883">
    <property type="entry name" value="Cadherin-like_domain"/>
</dbReference>
<feature type="domain" description="Cadherin-like beta-sandwich-like" evidence="3">
    <location>
        <begin position="349"/>
        <end position="440"/>
    </location>
</feature>
<protein>
    <recommendedName>
        <fullName evidence="3">Cadherin-like beta-sandwich-like domain-containing protein</fullName>
    </recommendedName>
</protein>
<feature type="repeat" description="Cell wall-binding" evidence="2">
    <location>
        <begin position="585"/>
        <end position="604"/>
    </location>
</feature>
<sequence length="742" mass="82177">MRTKKFSLRKIISYLLIFTVFFTVLQIGNTNKANAATQETTQVPGLVINIGDLTENVTRIVDKDSLGGYICEYLPIGKGLTLTSTSGYSITSVTSNSTNMVIGQIGNASGGQNYTISSITDYSDFILTVTIKDSAGNSVTYPIKMRFEADSSLDFNTLRVTLDSQTPQNFPYSQIDANGNYSMKADATINTAKIELLDISGTPMTFTVNGASSNIVNLVGGDNIIKIKRTNQNVSKQYTLVITKKGLPKLQALVPSTGALTPAFDKDVNEYIVTVPTDQTTVSFIPTAVDNSSTIKVNGVSVASGSKSQNIKLSEGNNEVDIVLTTKDGDVGTYIVNVTRTPLFRSTGLTSLTLTSGTLSPTFNKGITEYTATVENSITSVGVTPTAEDPNATITVNGKKVPSAATSPNISLDEGVNTINVKVTDTKGNTQTYVVNVTRKYSKDNVNLATLSVTDGTLSPKFDPETYLYSVKVAKNIEKVRILFSAQNDSAKIKVNGKEYTNGQSDYIKLEVGANNVDVQVVAEDGTTTTTYKLSLIRGDIEGKNQWVLVAGEWRFYNAAGIQVKNDWVKYDNQWYFCDINGDRKTGWIFESGNWYYLNDDGIMITGWQYDKGYWYYLQGDGSMRTNAWATYDGKWYYFNNYGQLQTGWYFYKGKYYYMDDHGVMQKGWVTYDKNKYYLNDDGSMRTGWLYTGKIWYYLDDSGMMVRGWKNIGGKNYYFDANGVMKTGMFFLDGQWINLNNA</sequence>
<dbReference type="Pfam" id="PF01473">
    <property type="entry name" value="Choline_bind_1"/>
    <property type="match status" value="3"/>
</dbReference>
<dbReference type="SUPFAM" id="SSF69360">
    <property type="entry name" value="Cell wall binding repeat"/>
    <property type="match status" value="1"/>
</dbReference>
<dbReference type="RefSeq" id="WP_015395449.1">
    <property type="nucleotide sequence ID" value="NC_020291.1"/>
</dbReference>
<reference evidence="4 5" key="1">
    <citation type="submission" date="2013-02" db="EMBL/GenBank/DDBJ databases">
        <title>Genome sequence of Clostridium saccharoperbutylacetonicum N1-4(HMT).</title>
        <authorList>
            <person name="Poehlein A."/>
            <person name="Daniel R."/>
        </authorList>
    </citation>
    <scope>NUCLEOTIDE SEQUENCE [LARGE SCALE GENOMIC DNA]</scope>
    <source>
        <strain evidence="5">N1-4(HMT)</strain>
    </source>
</reference>
<proteinExistence type="predicted"/>
<gene>
    <name evidence="4" type="ORF">Cspa_c53970</name>
</gene>
<feature type="domain" description="Cadherin-like beta-sandwich-like" evidence="3">
    <location>
        <begin position="261"/>
        <end position="340"/>
    </location>
</feature>
<accession>M1N6X4</accession>
<dbReference type="InterPro" id="IPR013783">
    <property type="entry name" value="Ig-like_fold"/>
</dbReference>
<feature type="repeat" description="Cell wall-binding" evidence="2">
    <location>
        <begin position="646"/>
        <end position="665"/>
    </location>
</feature>
<keyword evidence="1" id="KW-0677">Repeat</keyword>
<name>M1N6X4_9CLOT</name>
<dbReference type="Gene3D" id="2.10.270.10">
    <property type="entry name" value="Cholin Binding"/>
    <property type="match status" value="3"/>
</dbReference>
<dbReference type="PATRIC" id="fig|931276.5.peg.5452"/>
<keyword evidence="5" id="KW-1185">Reference proteome</keyword>
<dbReference type="InterPro" id="IPR018337">
    <property type="entry name" value="Cell_wall/Cho-bd_repeat"/>
</dbReference>
<dbReference type="eggNOG" id="COG5184">
    <property type="taxonomic scope" value="Bacteria"/>
</dbReference>
<dbReference type="OrthoDB" id="1874645at2"/>
<dbReference type="EMBL" id="CP004121">
    <property type="protein sequence ID" value="AGF59142.1"/>
    <property type="molecule type" value="Genomic_DNA"/>
</dbReference>
<dbReference type="KEGG" id="csr:Cspa_c53970"/>
<dbReference type="Proteomes" id="UP000011728">
    <property type="component" value="Chromosome"/>
</dbReference>
<evidence type="ECO:0000256" key="1">
    <source>
        <dbReference type="ARBA" id="ARBA00022737"/>
    </source>
</evidence>
<dbReference type="HOGENOM" id="CLU_372884_0_0_9"/>
<feature type="repeat" description="Cell wall-binding" evidence="2">
    <location>
        <begin position="686"/>
        <end position="705"/>
    </location>
</feature>
<feature type="repeat" description="Cell wall-binding" evidence="2">
    <location>
        <begin position="626"/>
        <end position="645"/>
    </location>
</feature>
<dbReference type="AlphaFoldDB" id="M1N6X4"/>